<keyword evidence="2" id="KW-0496">Mitochondrion</keyword>
<keyword evidence="1" id="KW-0812">Transmembrane</keyword>
<organism evidence="2">
    <name type="scientific">Oxytricha trifallax</name>
    <dbReference type="NCBI Taxonomy" id="1172189"/>
    <lineage>
        <taxon>Eukaryota</taxon>
        <taxon>Sar</taxon>
        <taxon>Alveolata</taxon>
        <taxon>Ciliophora</taxon>
        <taxon>Intramacronucleata</taxon>
        <taxon>Spirotrichea</taxon>
        <taxon>Stichotrichia</taxon>
        <taxon>Sporadotrichida</taxon>
        <taxon>Oxytrichidae</taxon>
        <taxon>Oxytrichinae</taxon>
        <taxon>Oxytricha</taxon>
    </lineage>
</organism>
<feature type="transmembrane region" description="Helical" evidence="1">
    <location>
        <begin position="70"/>
        <end position="91"/>
    </location>
</feature>
<proteinExistence type="predicted"/>
<reference evidence="2" key="1">
    <citation type="journal article" date="2012" name="Genome Biol. Evol.">
        <title>The Oxytricha trifallax Mitochondrial Genome.</title>
        <authorList>
            <person name="Swart E.C."/>
            <person name="Nowacki M."/>
            <person name="Shum J."/>
            <person name="Stiles H."/>
            <person name="Higgins B.P."/>
            <person name="Doak T.G."/>
            <person name="Schotanus K."/>
            <person name="Magrini V.J."/>
            <person name="Minx P."/>
            <person name="Mardis E.R."/>
            <person name="Landweber L.F."/>
        </authorList>
    </citation>
    <scope>NUCLEOTIDE SEQUENCE</scope>
</reference>
<accession>G9HRE7</accession>
<dbReference type="EMBL" id="JN383843">
    <property type="protein sequence ID" value="AEV66659.1"/>
    <property type="molecule type" value="Genomic_DNA"/>
</dbReference>
<gene>
    <name evidence="2" type="primary">orf546</name>
</gene>
<sequence>MFFTYIYWLILLRRIYTTKEITFTFATFCVSSLKLNFFFFFLMYILIIISFVVCYWRFPIEFFWLINSSSWFFHFLIILKDYCSFFFSIFLI</sequence>
<geneLocation type="mitochondrion" evidence="2"/>
<protein>
    <submittedName>
        <fullName evidence="2">Uncharacterized protein</fullName>
    </submittedName>
</protein>
<name>G9HRE7_9SPIT</name>
<dbReference type="AlphaFoldDB" id="G9HRE7"/>
<feature type="transmembrane region" description="Helical" evidence="1">
    <location>
        <begin position="37"/>
        <end position="58"/>
    </location>
</feature>
<keyword evidence="1" id="KW-1133">Transmembrane helix</keyword>
<evidence type="ECO:0000313" key="2">
    <source>
        <dbReference type="EMBL" id="AEV66659.1"/>
    </source>
</evidence>
<evidence type="ECO:0000256" key="1">
    <source>
        <dbReference type="SAM" id="Phobius"/>
    </source>
</evidence>
<keyword evidence="1" id="KW-0472">Membrane</keyword>